<gene>
    <name evidence="2" type="primary">ribY_2</name>
    <name evidence="2" type="ORF">SDC9_208210</name>
</gene>
<dbReference type="AlphaFoldDB" id="A0A645JBF5"/>
<dbReference type="Pfam" id="PF09084">
    <property type="entry name" value="NMT1"/>
    <property type="match status" value="1"/>
</dbReference>
<dbReference type="Gene3D" id="3.40.190.10">
    <property type="entry name" value="Periplasmic binding protein-like II"/>
    <property type="match status" value="1"/>
</dbReference>
<proteinExistence type="predicted"/>
<dbReference type="GO" id="GO:0009228">
    <property type="term" value="P:thiamine biosynthetic process"/>
    <property type="evidence" value="ECO:0007669"/>
    <property type="project" value="InterPro"/>
</dbReference>
<sequence>MLITSDKLISENPELVKKFLEATRKGYLDCIQDPDGAAEILAKQIPEYDVEYLKLSQRYLSEKYMEGNERWGEMKAEVWDNYTEFMLEYGLIPHALKAEDAFTNEFLPE</sequence>
<comment type="caution">
    <text evidence="2">The sequence shown here is derived from an EMBL/GenBank/DDBJ whole genome shotgun (WGS) entry which is preliminary data.</text>
</comment>
<organism evidence="2">
    <name type="scientific">bioreactor metagenome</name>
    <dbReference type="NCBI Taxonomy" id="1076179"/>
    <lineage>
        <taxon>unclassified sequences</taxon>
        <taxon>metagenomes</taxon>
        <taxon>ecological metagenomes</taxon>
    </lineage>
</organism>
<name>A0A645JBF5_9ZZZZ</name>
<dbReference type="PANTHER" id="PTHR31528">
    <property type="entry name" value="4-AMINO-5-HYDROXYMETHYL-2-METHYLPYRIMIDINE PHOSPHATE SYNTHASE THI11-RELATED"/>
    <property type="match status" value="1"/>
</dbReference>
<accession>A0A645JBF5</accession>
<protein>
    <submittedName>
        <fullName evidence="2">Riboflavin-binding protein RibY</fullName>
    </submittedName>
</protein>
<dbReference type="InterPro" id="IPR015168">
    <property type="entry name" value="SsuA/THI5"/>
</dbReference>
<evidence type="ECO:0000259" key="1">
    <source>
        <dbReference type="Pfam" id="PF09084"/>
    </source>
</evidence>
<feature type="domain" description="SsuA/THI5-like" evidence="1">
    <location>
        <begin position="2"/>
        <end position="37"/>
    </location>
</feature>
<dbReference type="PANTHER" id="PTHR31528:SF3">
    <property type="entry name" value="THIAMINE BIOSYNTHESIS PROTEIN HI_0357-RELATED"/>
    <property type="match status" value="1"/>
</dbReference>
<evidence type="ECO:0000313" key="2">
    <source>
        <dbReference type="EMBL" id="MPN60482.1"/>
    </source>
</evidence>
<reference evidence="2" key="1">
    <citation type="submission" date="2019-08" db="EMBL/GenBank/DDBJ databases">
        <authorList>
            <person name="Kucharzyk K."/>
            <person name="Murdoch R.W."/>
            <person name="Higgins S."/>
            <person name="Loffler F."/>
        </authorList>
    </citation>
    <scope>NUCLEOTIDE SEQUENCE</scope>
</reference>
<dbReference type="SUPFAM" id="SSF53850">
    <property type="entry name" value="Periplasmic binding protein-like II"/>
    <property type="match status" value="1"/>
</dbReference>
<dbReference type="InterPro" id="IPR027939">
    <property type="entry name" value="NMT1/THI5"/>
</dbReference>
<dbReference type="EMBL" id="VSSQ01135817">
    <property type="protein sequence ID" value="MPN60482.1"/>
    <property type="molecule type" value="Genomic_DNA"/>
</dbReference>